<dbReference type="Pfam" id="PF00646">
    <property type="entry name" value="F-box"/>
    <property type="match status" value="1"/>
</dbReference>
<name>A0A4U5MET4_STECR</name>
<accession>A0A4U5MET4</accession>
<protein>
    <recommendedName>
        <fullName evidence="2">F-box domain-containing protein</fullName>
    </recommendedName>
</protein>
<dbReference type="InterPro" id="IPR001810">
    <property type="entry name" value="F-box_dom"/>
</dbReference>
<dbReference type="AlphaFoldDB" id="A0A4U5MET4"/>
<dbReference type="EMBL" id="AZBU02000008">
    <property type="protein sequence ID" value="TKR67691.1"/>
    <property type="molecule type" value="Genomic_DNA"/>
</dbReference>
<comment type="caution">
    <text evidence="3">The sequence shown here is derived from an EMBL/GenBank/DDBJ whole genome shotgun (WGS) entry which is preliminary data.</text>
</comment>
<dbReference type="CDD" id="cd09917">
    <property type="entry name" value="F-box_SF"/>
    <property type="match status" value="1"/>
</dbReference>
<dbReference type="OrthoDB" id="3219396at2759"/>
<dbReference type="PROSITE" id="PS50181">
    <property type="entry name" value="FBOX"/>
    <property type="match status" value="1"/>
</dbReference>
<dbReference type="Proteomes" id="UP000298663">
    <property type="component" value="Unassembled WGS sequence"/>
</dbReference>
<evidence type="ECO:0000256" key="1">
    <source>
        <dbReference type="SAM" id="MobiDB-lite"/>
    </source>
</evidence>
<proteinExistence type="predicted"/>
<dbReference type="SMART" id="SM00256">
    <property type="entry name" value="FBOX"/>
    <property type="match status" value="1"/>
</dbReference>
<reference evidence="3 4" key="1">
    <citation type="journal article" date="2015" name="Genome Biol.">
        <title>Comparative genomics of Steinernema reveals deeply conserved gene regulatory networks.</title>
        <authorList>
            <person name="Dillman A.R."/>
            <person name="Macchietto M."/>
            <person name="Porter C.F."/>
            <person name="Rogers A."/>
            <person name="Williams B."/>
            <person name="Antoshechkin I."/>
            <person name="Lee M.M."/>
            <person name="Goodwin Z."/>
            <person name="Lu X."/>
            <person name="Lewis E.E."/>
            <person name="Goodrich-Blair H."/>
            <person name="Stock S.P."/>
            <person name="Adams B.J."/>
            <person name="Sternberg P.W."/>
            <person name="Mortazavi A."/>
        </authorList>
    </citation>
    <scope>NUCLEOTIDE SEQUENCE [LARGE SCALE GENOMIC DNA]</scope>
    <source>
        <strain evidence="3 4">ALL</strain>
    </source>
</reference>
<dbReference type="InterPro" id="IPR036047">
    <property type="entry name" value="F-box-like_dom_sf"/>
</dbReference>
<feature type="domain" description="F-box" evidence="2">
    <location>
        <begin position="94"/>
        <end position="144"/>
    </location>
</feature>
<evidence type="ECO:0000313" key="3">
    <source>
        <dbReference type="EMBL" id="TKR67691.1"/>
    </source>
</evidence>
<feature type="region of interest" description="Disordered" evidence="1">
    <location>
        <begin position="1"/>
        <end position="22"/>
    </location>
</feature>
<evidence type="ECO:0000313" key="4">
    <source>
        <dbReference type="Proteomes" id="UP000298663"/>
    </source>
</evidence>
<organism evidence="3 4">
    <name type="scientific">Steinernema carpocapsae</name>
    <name type="common">Entomopathogenic nematode</name>
    <dbReference type="NCBI Taxonomy" id="34508"/>
    <lineage>
        <taxon>Eukaryota</taxon>
        <taxon>Metazoa</taxon>
        <taxon>Ecdysozoa</taxon>
        <taxon>Nematoda</taxon>
        <taxon>Chromadorea</taxon>
        <taxon>Rhabditida</taxon>
        <taxon>Tylenchina</taxon>
        <taxon>Panagrolaimomorpha</taxon>
        <taxon>Strongyloidoidea</taxon>
        <taxon>Steinernematidae</taxon>
        <taxon>Steinernema</taxon>
    </lineage>
</organism>
<dbReference type="SUPFAM" id="SSF81383">
    <property type="entry name" value="F-box domain"/>
    <property type="match status" value="1"/>
</dbReference>
<evidence type="ECO:0000259" key="2">
    <source>
        <dbReference type="PROSITE" id="PS50181"/>
    </source>
</evidence>
<sequence length="284" mass="33247">MHKASISWVIREKQQSKTGNGRSNVDFQVSSGEYCDEFRFDNRTTWIQVNSGNSSKTKEKRLMKQKRCRSAPPSGGSRKLFKPVFVHRKPIELFENIESLPNAVLKHIFDFCALDELISLQIVSRRFNDLLRNDFYRARLWIRVVPGARIVVVTFKNSSGKTFHDDYTLRDSLFKNLLRINRDAHVERFVVDSLNLYLKEVNAEILETVCQLAEKNFRLKYLEISYADEDDNKLLEGQFNRLFDLLLTKHLVHFKLRIQPCPALFRRMLKTIDSMQLKVGNTLS</sequence>
<gene>
    <name evidence="3" type="ORF">L596_023802</name>
</gene>
<reference evidence="3 4" key="2">
    <citation type="journal article" date="2019" name="G3 (Bethesda)">
        <title>Hybrid Assembly of the Genome of the Entomopathogenic Nematode Steinernema carpocapsae Identifies the X-Chromosome.</title>
        <authorList>
            <person name="Serra L."/>
            <person name="Macchietto M."/>
            <person name="Macias-Munoz A."/>
            <person name="McGill C.J."/>
            <person name="Rodriguez I.M."/>
            <person name="Rodriguez B."/>
            <person name="Murad R."/>
            <person name="Mortazavi A."/>
        </authorList>
    </citation>
    <scope>NUCLEOTIDE SEQUENCE [LARGE SCALE GENOMIC DNA]</scope>
    <source>
        <strain evidence="3 4">ALL</strain>
    </source>
</reference>
<keyword evidence="4" id="KW-1185">Reference proteome</keyword>